<dbReference type="RefSeq" id="WP_115390105.1">
    <property type="nucleotide sequence ID" value="NZ_JADZGQ010000031.1"/>
</dbReference>
<evidence type="ECO:0000313" key="3">
    <source>
        <dbReference type="Proteomes" id="UP000254069"/>
    </source>
</evidence>
<keyword evidence="3" id="KW-1185">Reference proteome</keyword>
<feature type="domain" description="KANL3/Tex30 alpha/beta hydrolase-like" evidence="1">
    <location>
        <begin position="17"/>
        <end position="212"/>
    </location>
</feature>
<sequence length="214" mass="23511">MMNLNTNWLLDKGKNSDTLVLFAHGAGADMHSDFMADYATLLSASGPSVLRFNFPYMVKRGEDGKRRPPDRAPALLQSFEQTLAAAVAEFAPKRLFFMGKSMGGRMAAMLAANDKLAMTPSGVICLGYPFLPPKKTEPRLEPLWECASPLLILQGERDSFGKREQLASWALPEQAKVRFITDGDHSFVPRKSSGTDLKANLQDAVKESLLFIGS</sequence>
<gene>
    <name evidence="2" type="ORF">NCTC10738_03064</name>
</gene>
<dbReference type="AlphaFoldDB" id="A0A380BEG3"/>
<reference evidence="2 3" key="1">
    <citation type="submission" date="2018-06" db="EMBL/GenBank/DDBJ databases">
        <authorList>
            <consortium name="Pathogen Informatics"/>
            <person name="Doyle S."/>
        </authorList>
    </citation>
    <scope>NUCLEOTIDE SEQUENCE [LARGE SCALE GENOMIC DNA]</scope>
    <source>
        <strain evidence="2 3">NCTC10738</strain>
    </source>
</reference>
<dbReference type="SUPFAM" id="SSF53474">
    <property type="entry name" value="alpha/beta-Hydrolases"/>
    <property type="match status" value="1"/>
</dbReference>
<accession>A0A380BEG3</accession>
<dbReference type="Gene3D" id="3.40.50.1820">
    <property type="entry name" value="alpha/beta hydrolase"/>
    <property type="match status" value="1"/>
</dbReference>
<dbReference type="InterPro" id="IPR026555">
    <property type="entry name" value="NSL3/Tex30"/>
</dbReference>
<organism evidence="2 3">
    <name type="scientific">Shewanella algae</name>
    <dbReference type="NCBI Taxonomy" id="38313"/>
    <lineage>
        <taxon>Bacteria</taxon>
        <taxon>Pseudomonadati</taxon>
        <taxon>Pseudomonadota</taxon>
        <taxon>Gammaproteobacteria</taxon>
        <taxon>Alteromonadales</taxon>
        <taxon>Shewanellaceae</taxon>
        <taxon>Shewanella</taxon>
    </lineage>
</organism>
<evidence type="ECO:0000259" key="1">
    <source>
        <dbReference type="Pfam" id="PF20408"/>
    </source>
</evidence>
<proteinExistence type="predicted"/>
<dbReference type="EMBL" id="UGYO01000002">
    <property type="protein sequence ID" value="SUJ00135.1"/>
    <property type="molecule type" value="Genomic_DNA"/>
</dbReference>
<dbReference type="Pfam" id="PF20408">
    <property type="entry name" value="Abhydrolase_11"/>
    <property type="match status" value="1"/>
</dbReference>
<dbReference type="InterPro" id="IPR029058">
    <property type="entry name" value="AB_hydrolase_fold"/>
</dbReference>
<name>A0A380BEG3_9GAMM</name>
<dbReference type="PANTHER" id="PTHR13136:SF11">
    <property type="entry name" value="TESTIS-EXPRESSED PROTEIN 30"/>
    <property type="match status" value="1"/>
</dbReference>
<protein>
    <submittedName>
        <fullName evidence="2">Predicted esterase</fullName>
    </submittedName>
</protein>
<dbReference type="Proteomes" id="UP000254069">
    <property type="component" value="Unassembled WGS sequence"/>
</dbReference>
<dbReference type="InterPro" id="IPR046879">
    <property type="entry name" value="KANL3/Tex30_Abhydrolase"/>
</dbReference>
<evidence type="ECO:0000313" key="2">
    <source>
        <dbReference type="EMBL" id="SUJ00135.1"/>
    </source>
</evidence>
<dbReference type="PANTHER" id="PTHR13136">
    <property type="entry name" value="TESTIS DEVELOPMENT PROTEIN PRTD"/>
    <property type="match status" value="1"/>
</dbReference>